<reference evidence="1 2" key="1">
    <citation type="submission" date="2020-02" db="EMBL/GenBank/DDBJ databases">
        <authorList>
            <person name="Zheng R.K."/>
            <person name="Sun C.M."/>
        </authorList>
    </citation>
    <scope>NUCLEOTIDE SEQUENCE [LARGE SCALE GENOMIC DNA]</scope>
    <source>
        <strain evidence="2">zrk23</strain>
    </source>
</reference>
<dbReference type="AlphaFoldDB" id="A0A6G6Y5J2"/>
<dbReference type="Proteomes" id="UP000501568">
    <property type="component" value="Chromosome"/>
</dbReference>
<name>A0A6G6Y5J2_9SPHN</name>
<gene>
    <name evidence="1" type="ORF">G5C33_10695</name>
</gene>
<dbReference type="RefSeq" id="WP_165327206.1">
    <property type="nucleotide sequence ID" value="NZ_CP049109.1"/>
</dbReference>
<keyword evidence="2" id="KW-1185">Reference proteome</keyword>
<evidence type="ECO:0000313" key="1">
    <source>
        <dbReference type="EMBL" id="QIG80202.1"/>
    </source>
</evidence>
<proteinExistence type="predicted"/>
<organism evidence="1 2">
    <name type="scientific">Stakelama tenebrarum</name>
    <dbReference type="NCBI Taxonomy" id="2711215"/>
    <lineage>
        <taxon>Bacteria</taxon>
        <taxon>Pseudomonadati</taxon>
        <taxon>Pseudomonadota</taxon>
        <taxon>Alphaproteobacteria</taxon>
        <taxon>Sphingomonadales</taxon>
        <taxon>Sphingomonadaceae</taxon>
        <taxon>Stakelama</taxon>
    </lineage>
</organism>
<evidence type="ECO:0000313" key="2">
    <source>
        <dbReference type="Proteomes" id="UP000501568"/>
    </source>
</evidence>
<protein>
    <submittedName>
        <fullName evidence="1">Uncharacterized protein</fullName>
    </submittedName>
</protein>
<dbReference type="EMBL" id="CP049109">
    <property type="protein sequence ID" value="QIG80202.1"/>
    <property type="molecule type" value="Genomic_DNA"/>
</dbReference>
<dbReference type="KEGG" id="spzr:G5C33_10695"/>
<accession>A0A6G6Y5J2</accession>
<sequence length="156" mass="16770">MSSTPVWLGIGNFEKPRGRVLLAGYFRKCEGQGWLADMLRMMTLLCVLLAGCASENGAICEVPKSNDWSNPGPCVHRRAYQLAGAPGSSSEVSKAVVAACEAEIESFAQANAKGDDAKSKREAHDEIVDSVRDVLERDALFRVTQARAGNCQPIGN</sequence>